<proteinExistence type="predicted"/>
<protein>
    <submittedName>
        <fullName evidence="2">Uncharacterized protein LOC113114751</fullName>
    </submittedName>
</protein>
<gene>
    <name evidence="2" type="primary">LOC113114751</name>
</gene>
<dbReference type="RefSeq" id="XP_026137505.1">
    <property type="nucleotide sequence ID" value="XM_026281720.1"/>
</dbReference>
<keyword evidence="1" id="KW-1185">Reference proteome</keyword>
<dbReference type="KEGG" id="caua:113114751"/>
<accession>A0A6P6QYK9</accession>
<dbReference type="GeneID" id="113114751"/>
<reference evidence="2" key="1">
    <citation type="submission" date="2025-08" db="UniProtKB">
        <authorList>
            <consortium name="RefSeq"/>
        </authorList>
    </citation>
    <scope>IDENTIFICATION</scope>
    <source>
        <strain evidence="2">Wakin</strain>
        <tissue evidence="2">Muscle</tissue>
    </source>
</reference>
<sequence>MSYVLRHNLTGVALQDLLTLFNAHFPGLVPATTYLFHKAYGQFGQYKPHFYCINCETYIGPSETAPQNCSSCNTEFDIENSLKLGSYFLVLSLSAQIVDILEKPDIHLNTKESTPGILSDIQCGAEYQKFKQTGQMGDDDISILWNCDGIPVFKSNNVQIWPIQCQIVELSPRVQQGNICIPCLWLGNSKPNMATFLTAFVAQLKELEQVGIKSFNKSRDYNGKCK</sequence>
<name>A0A6P6QYK9_CARAU</name>
<dbReference type="AlphaFoldDB" id="A0A6P6QYK9"/>
<evidence type="ECO:0000313" key="1">
    <source>
        <dbReference type="Proteomes" id="UP000515129"/>
    </source>
</evidence>
<evidence type="ECO:0000313" key="2">
    <source>
        <dbReference type="RefSeq" id="XP_026137505.1"/>
    </source>
</evidence>
<dbReference type="Proteomes" id="UP000515129">
    <property type="component" value="Chromosome 15"/>
</dbReference>
<organism evidence="1 2">
    <name type="scientific">Carassius auratus</name>
    <name type="common">Goldfish</name>
    <dbReference type="NCBI Taxonomy" id="7957"/>
    <lineage>
        <taxon>Eukaryota</taxon>
        <taxon>Metazoa</taxon>
        <taxon>Chordata</taxon>
        <taxon>Craniata</taxon>
        <taxon>Vertebrata</taxon>
        <taxon>Euteleostomi</taxon>
        <taxon>Actinopterygii</taxon>
        <taxon>Neopterygii</taxon>
        <taxon>Teleostei</taxon>
        <taxon>Ostariophysi</taxon>
        <taxon>Cypriniformes</taxon>
        <taxon>Cyprinidae</taxon>
        <taxon>Cyprininae</taxon>
        <taxon>Carassius</taxon>
    </lineage>
</organism>